<dbReference type="Pfam" id="PF02597">
    <property type="entry name" value="ThiS"/>
    <property type="match status" value="1"/>
</dbReference>
<evidence type="ECO:0000313" key="2">
    <source>
        <dbReference type="EMBL" id="OAI08310.1"/>
    </source>
</evidence>
<organism evidence="1 3">
    <name type="scientific">Methylomonas methanica</name>
    <dbReference type="NCBI Taxonomy" id="421"/>
    <lineage>
        <taxon>Bacteria</taxon>
        <taxon>Pseudomonadati</taxon>
        <taxon>Pseudomonadota</taxon>
        <taxon>Gammaproteobacteria</taxon>
        <taxon>Methylococcales</taxon>
        <taxon>Methylococcaceae</taxon>
        <taxon>Methylomonas</taxon>
    </lineage>
</organism>
<proteinExistence type="predicted"/>
<dbReference type="SUPFAM" id="SSF54285">
    <property type="entry name" value="MoaD/ThiS"/>
    <property type="match status" value="1"/>
</dbReference>
<dbReference type="AlphaFoldDB" id="A0A177MP31"/>
<reference evidence="4" key="1">
    <citation type="submission" date="2016-03" db="EMBL/GenBank/DDBJ databases">
        <authorList>
            <person name="Heylen K."/>
            <person name="De Vos P."/>
            <person name="Vekeman B."/>
        </authorList>
    </citation>
    <scope>NUCLEOTIDE SEQUENCE [LARGE SCALE GENOMIC DNA]</scope>
    <source>
        <strain evidence="4">R-45363</strain>
    </source>
</reference>
<sequence length="77" mass="8840">MQINVIFFGVLSDVVGKNMLTIQDTDNMTDLKRKLITNYPDLIDYTYRMAVNQQMVEDNHRLFDNDIVAIMPPFAGG</sequence>
<accession>A0A177MP31</accession>
<comment type="caution">
    <text evidence="1">The sequence shown here is derived from an EMBL/GenBank/DDBJ whole genome shotgun (WGS) entry which is preliminary data.</text>
</comment>
<dbReference type="CDD" id="cd00754">
    <property type="entry name" value="Ubl_MoaD"/>
    <property type="match status" value="1"/>
</dbReference>
<dbReference type="InterPro" id="IPR003749">
    <property type="entry name" value="ThiS/MoaD-like"/>
</dbReference>
<gene>
    <name evidence="2" type="ORF">A1332_07420</name>
    <name evidence="1" type="ORF">A1353_07620</name>
</gene>
<dbReference type="Proteomes" id="UP000077763">
    <property type="component" value="Unassembled WGS sequence"/>
</dbReference>
<dbReference type="Proteomes" id="UP000078090">
    <property type="component" value="Unassembled WGS sequence"/>
</dbReference>
<dbReference type="EMBL" id="LUUH01000029">
    <property type="protein sequence ID" value="OAI07215.1"/>
    <property type="molecule type" value="Genomic_DNA"/>
</dbReference>
<evidence type="ECO:0000313" key="1">
    <source>
        <dbReference type="EMBL" id="OAI07215.1"/>
    </source>
</evidence>
<evidence type="ECO:0000313" key="4">
    <source>
        <dbReference type="Proteomes" id="UP000078090"/>
    </source>
</evidence>
<dbReference type="InterPro" id="IPR012675">
    <property type="entry name" value="Beta-grasp_dom_sf"/>
</dbReference>
<dbReference type="EMBL" id="LUUG01000045">
    <property type="protein sequence ID" value="OAI08310.1"/>
    <property type="molecule type" value="Genomic_DNA"/>
</dbReference>
<dbReference type="InterPro" id="IPR016155">
    <property type="entry name" value="Mopterin_synth/thiamin_S_b"/>
</dbReference>
<reference evidence="1 3" key="2">
    <citation type="submission" date="2016-03" db="EMBL/GenBank/DDBJ databases">
        <authorList>
            <person name="Ploux O."/>
        </authorList>
    </citation>
    <scope>NUCLEOTIDE SEQUENCE [LARGE SCALE GENOMIC DNA]</scope>
    <source>
        <strain evidence="2">R-45363</strain>
        <strain evidence="1 3">R-45371</strain>
    </source>
</reference>
<evidence type="ECO:0000313" key="3">
    <source>
        <dbReference type="Proteomes" id="UP000077763"/>
    </source>
</evidence>
<name>A0A177MP31_METMH</name>
<protein>
    <submittedName>
        <fullName evidence="1">Molybdopterin synthase sulfur carrier subunit</fullName>
    </submittedName>
</protein>
<dbReference type="RefSeq" id="WP_064007088.1">
    <property type="nucleotide sequence ID" value="NZ_LUUG01000045.1"/>
</dbReference>
<dbReference type="Gene3D" id="3.10.20.30">
    <property type="match status" value="1"/>
</dbReference>
<dbReference type="OrthoDB" id="9801945at2"/>